<evidence type="ECO:0000313" key="2">
    <source>
        <dbReference type="Proteomes" id="UP001419268"/>
    </source>
</evidence>
<proteinExistence type="predicted"/>
<accession>A0AAP0PHM2</accession>
<reference evidence="1 2" key="1">
    <citation type="submission" date="2024-01" db="EMBL/GenBank/DDBJ databases">
        <title>Genome assemblies of Stephania.</title>
        <authorList>
            <person name="Yang L."/>
        </authorList>
    </citation>
    <scope>NUCLEOTIDE SEQUENCE [LARGE SCALE GENOMIC DNA]</scope>
    <source>
        <strain evidence="1">JXDWG</strain>
        <tissue evidence="1">Leaf</tissue>
    </source>
</reference>
<keyword evidence="2" id="KW-1185">Reference proteome</keyword>
<organism evidence="1 2">
    <name type="scientific">Stephania cephalantha</name>
    <dbReference type="NCBI Taxonomy" id="152367"/>
    <lineage>
        <taxon>Eukaryota</taxon>
        <taxon>Viridiplantae</taxon>
        <taxon>Streptophyta</taxon>
        <taxon>Embryophyta</taxon>
        <taxon>Tracheophyta</taxon>
        <taxon>Spermatophyta</taxon>
        <taxon>Magnoliopsida</taxon>
        <taxon>Ranunculales</taxon>
        <taxon>Menispermaceae</taxon>
        <taxon>Menispermoideae</taxon>
        <taxon>Cissampelideae</taxon>
        <taxon>Stephania</taxon>
    </lineage>
</organism>
<dbReference type="AlphaFoldDB" id="A0AAP0PHM2"/>
<dbReference type="EMBL" id="JBBNAG010000004">
    <property type="protein sequence ID" value="KAK9141146.1"/>
    <property type="molecule type" value="Genomic_DNA"/>
</dbReference>
<sequence>MSIVGRSLLALASQGNTMAKVDSIVLRSMTALQGEDSFASLDHQFADGNKAKLRKSMNQPHSITIPYLQGVTTCNPLSKSSPSKFSIDSHCRFGCSRSSSNMLKSSPISKRYELETSAGFSSLAG</sequence>
<name>A0AAP0PHM2_9MAGN</name>
<gene>
    <name evidence="1" type="ORF">Scep_010827</name>
</gene>
<evidence type="ECO:0000313" key="1">
    <source>
        <dbReference type="EMBL" id="KAK9141146.1"/>
    </source>
</evidence>
<dbReference type="Proteomes" id="UP001419268">
    <property type="component" value="Unassembled WGS sequence"/>
</dbReference>
<protein>
    <submittedName>
        <fullName evidence="1">Uncharacterized protein</fullName>
    </submittedName>
</protein>
<comment type="caution">
    <text evidence="1">The sequence shown here is derived from an EMBL/GenBank/DDBJ whole genome shotgun (WGS) entry which is preliminary data.</text>
</comment>